<evidence type="ECO:0000259" key="13">
    <source>
        <dbReference type="SMART" id="SM00831"/>
    </source>
</evidence>
<feature type="transmembrane region" description="Helical" evidence="12">
    <location>
        <begin position="687"/>
        <end position="704"/>
    </location>
</feature>
<keyword evidence="11 12" id="KW-0472">Membrane</keyword>
<evidence type="ECO:0000256" key="3">
    <source>
        <dbReference type="ARBA" id="ARBA00022553"/>
    </source>
</evidence>
<dbReference type="InterPro" id="IPR044492">
    <property type="entry name" value="P_typ_ATPase_HD_dom"/>
</dbReference>
<dbReference type="FunFam" id="2.70.150.10:FF:000042">
    <property type="entry name" value="Plasma membrane ATPase"/>
    <property type="match status" value="1"/>
</dbReference>
<dbReference type="GO" id="GO:0120029">
    <property type="term" value="P:proton export across plasma membrane"/>
    <property type="evidence" value="ECO:0007669"/>
    <property type="project" value="InterPro"/>
</dbReference>
<dbReference type="eggNOG" id="arCOG01578">
    <property type="taxonomic scope" value="Archaea"/>
</dbReference>
<dbReference type="InterPro" id="IPR023298">
    <property type="entry name" value="ATPase_P-typ_TM_dom_sf"/>
</dbReference>
<feature type="transmembrane region" description="Helical" evidence="12">
    <location>
        <begin position="609"/>
        <end position="631"/>
    </location>
</feature>
<feature type="transmembrane region" description="Helical" evidence="12">
    <location>
        <begin position="716"/>
        <end position="735"/>
    </location>
</feature>
<dbReference type="PRINTS" id="PR00120">
    <property type="entry name" value="HATPASE"/>
</dbReference>
<dbReference type="InterPro" id="IPR018303">
    <property type="entry name" value="ATPase_P-typ_P_site"/>
</dbReference>
<sequence>MRGLTGLSSSEVEEKLRIYGFNTVPEKKESTLKIFVKKLQGLTAYTIEAAAVISFILGRYIDAAIMILLLLLNAFIGVLHEQRAGKAVEMLKSRLKIVVKALRDGEWRDIPSEYIVPGDVVKVRLGDIIPADGVVLEGHLLVDESTLTGESMPVEKNPGDPVYAGTAVARGEAIIRITATGPRTRYGRTVELVEAGKPRLLIEEITSSITRWLLAVDVFFVVLVVVRLLITQTPVVDALPFTLTLLIASIPIALPAMTTITLALGSVELARAGVIVRRLEAVEAASMMEVICLDKTGTITENKLVVKDIIPLREGFTEHDVILYAALASEPDGRDPIDKAILEKAGELGVDLGSVSVMEFKPFSPESKRSEALVSMGGRILKAVKGAPQVLVDVDTTLDRERFNEAVRTLGDRGMRPLAVGVEENGSLRVIGLIGIYDKPREDSQRFIEEIKSMGVKPVMVTGDNYYVAKSIARSVGIEGRVVSLKGVPREELADLLDSAGVFAEVVPEDKYEIVRLYQSKGKVVGMTGDGVNDAPALKQADLGVAVSNATDIAKSVASVVLTKPGLGNIVDVIRLGRVVYRRIVVWAINKIVKTFQVVYFVSASTLLLGAPILTPTHMILMLFLYDFVTLSISTDRLRPSSKPEKWNVRRLVKVSVILGLVKIAELFLALYLGLHVLSLQLEQARTFVFYTLLTSGLFNILNFRETGWFWHSKPSKVMTIALTTDILAGTIIAWKGWIIQPIPPPVILIAFVYTVAVTLILTDAVKIAVFKLFKYS</sequence>
<dbReference type="InterPro" id="IPR006534">
    <property type="entry name" value="P-type_ATPase_IIIA"/>
</dbReference>
<proteinExistence type="inferred from homology"/>
<dbReference type="SUPFAM" id="SSF56784">
    <property type="entry name" value="HAD-like"/>
    <property type="match status" value="1"/>
</dbReference>
<reference evidence="15" key="1">
    <citation type="submission" date="2010-11" db="EMBL/GenBank/DDBJ databases">
        <title>The complete genome of Desulfurococcus mucosus DSM 2162.</title>
        <authorList>
            <consortium name="US DOE Joint Genome Institute (JGI-PGF)"/>
            <person name="Lucas S."/>
            <person name="Copeland A."/>
            <person name="Lapidus A."/>
            <person name="Bruce D."/>
            <person name="Goodwin L."/>
            <person name="Pitluck S."/>
            <person name="Kyrpides N."/>
            <person name="Mavromatis K."/>
            <person name="Pagani I."/>
            <person name="Ivanova N."/>
            <person name="Ovchinnikova G."/>
            <person name="Chertkov O."/>
            <person name="Held B."/>
            <person name="Brettin T."/>
            <person name="Detter J.C."/>
            <person name="Tapia R."/>
            <person name="Han C."/>
            <person name="Land M."/>
            <person name="Hauser L."/>
            <person name="Markowitz V."/>
            <person name="Cheng J.-F."/>
            <person name="Hugenholtz P."/>
            <person name="Woyke T."/>
            <person name="Wu D."/>
            <person name="Wirth R."/>
            <person name="Bilek Y."/>
            <person name="Hader T."/>
            <person name="Klenk H.-P."/>
            <person name="Eisen J.A."/>
        </authorList>
    </citation>
    <scope>NUCLEOTIDE SEQUENCE [LARGE SCALE GENOMIC DNA]</scope>
    <source>
        <strain evidence="15">ATCC 35584 / DSM 2162 / JCM 9187 / O7/1</strain>
    </source>
</reference>
<reference evidence="14 15" key="2">
    <citation type="journal article" date="2011" name="Stand. Genomic Sci.">
        <title>Complete genome sequence of Desulfurococcus mucosus type strain (O7/1).</title>
        <authorList>
            <person name="Wirth R."/>
            <person name="Chertkov O."/>
            <person name="Held B."/>
            <person name="Lapidus A."/>
            <person name="Nolan M."/>
            <person name="Lucas S."/>
            <person name="Hammon N."/>
            <person name="Deshpande S."/>
            <person name="Cheng J.F."/>
            <person name="Tapia R."/>
            <person name="Han C."/>
            <person name="Goodwin L."/>
            <person name="Pitluck S."/>
            <person name="Liolios K."/>
            <person name="Ioanna P."/>
            <person name="Ivanova N."/>
            <person name="Mavromatis K."/>
            <person name="Mikhailova N."/>
            <person name="Pati A."/>
            <person name="Chen A."/>
            <person name="Palaniappan K."/>
            <person name="Land M."/>
            <person name="Hauser L."/>
            <person name="Chang Y.J."/>
            <person name="Jeffries C.D."/>
            <person name="Bilek Y."/>
            <person name="Hader T."/>
            <person name="Rohde M."/>
            <person name="Spring S."/>
            <person name="Sikorski J."/>
            <person name="Goker M."/>
            <person name="Woyke T."/>
            <person name="Bristow J."/>
            <person name="Eisen J.A."/>
            <person name="Markowitz V."/>
            <person name="Hugenholtz P."/>
            <person name="Kyrpides N.C."/>
            <person name="Klenk H.P."/>
        </authorList>
    </citation>
    <scope>NUCLEOTIDE SEQUENCE [LARGE SCALE GENOMIC DNA]</scope>
    <source>
        <strain evidence="15">ATCC 35584 / DSM 2162 / JCM 9187 / O7/1</strain>
    </source>
</reference>
<dbReference type="PANTHER" id="PTHR42861">
    <property type="entry name" value="CALCIUM-TRANSPORTING ATPASE"/>
    <property type="match status" value="1"/>
</dbReference>
<keyword evidence="5" id="KW-0479">Metal-binding</keyword>
<dbReference type="Gene3D" id="2.70.150.10">
    <property type="entry name" value="Calcium-transporting ATPase, cytoplasmic transduction domain A"/>
    <property type="match status" value="1"/>
</dbReference>
<dbReference type="SMART" id="SM00831">
    <property type="entry name" value="Cation_ATPase_N"/>
    <property type="match status" value="1"/>
</dbReference>
<dbReference type="OrthoDB" id="8588at2157"/>
<dbReference type="GO" id="GO:0016887">
    <property type="term" value="F:ATP hydrolysis activity"/>
    <property type="evidence" value="ECO:0007669"/>
    <property type="project" value="InterPro"/>
</dbReference>
<keyword evidence="8" id="KW-0460">Magnesium</keyword>
<dbReference type="PROSITE" id="PS00154">
    <property type="entry name" value="ATPASE_E1_E2"/>
    <property type="match status" value="1"/>
</dbReference>
<evidence type="ECO:0000256" key="11">
    <source>
        <dbReference type="ARBA" id="ARBA00023136"/>
    </source>
</evidence>
<dbReference type="PRINTS" id="PR00119">
    <property type="entry name" value="CATATPASE"/>
</dbReference>
<protein>
    <submittedName>
        <fullName evidence="14">ATPase, P-type (Transporting), HAD superfamily, subfamily IC</fullName>
    </submittedName>
</protein>
<feature type="transmembrane region" description="Helical" evidence="12">
    <location>
        <begin position="209"/>
        <end position="230"/>
    </location>
</feature>
<keyword evidence="3" id="KW-0597">Phosphoprotein</keyword>
<dbReference type="SUPFAM" id="SSF81653">
    <property type="entry name" value="Calcium ATPase, transduction domain A"/>
    <property type="match status" value="1"/>
</dbReference>
<dbReference type="InterPro" id="IPR001757">
    <property type="entry name" value="P_typ_ATPase"/>
</dbReference>
<dbReference type="InterPro" id="IPR036412">
    <property type="entry name" value="HAD-like_sf"/>
</dbReference>
<dbReference type="EMBL" id="CP002363">
    <property type="protein sequence ID" value="ADV64476.1"/>
    <property type="molecule type" value="Genomic_DNA"/>
</dbReference>
<dbReference type="SFLD" id="SFLDF00027">
    <property type="entry name" value="p-type_atpase"/>
    <property type="match status" value="1"/>
</dbReference>
<dbReference type="GO" id="GO:0016020">
    <property type="term" value="C:membrane"/>
    <property type="evidence" value="ECO:0007669"/>
    <property type="project" value="UniProtKB-SubCell"/>
</dbReference>
<dbReference type="Pfam" id="PF00122">
    <property type="entry name" value="E1-E2_ATPase"/>
    <property type="match status" value="1"/>
</dbReference>
<dbReference type="Proteomes" id="UP000001068">
    <property type="component" value="Chromosome"/>
</dbReference>
<feature type="transmembrane region" description="Helical" evidence="12">
    <location>
        <begin position="652"/>
        <end position="675"/>
    </location>
</feature>
<keyword evidence="7" id="KW-0067">ATP-binding</keyword>
<keyword evidence="10 12" id="KW-1133">Transmembrane helix</keyword>
<dbReference type="NCBIfam" id="TIGR01494">
    <property type="entry name" value="ATPase_P-type"/>
    <property type="match status" value="2"/>
</dbReference>
<dbReference type="FunFam" id="3.40.50.1000:FF:000211">
    <property type="entry name" value="Plasma membrane ATPase"/>
    <property type="match status" value="1"/>
</dbReference>
<dbReference type="STRING" id="765177.Desmu_0157"/>
<keyword evidence="9" id="KW-1278">Translocase</keyword>
<gene>
    <name evidence="14" type="ordered locus">Desmu_0157</name>
</gene>
<evidence type="ECO:0000256" key="8">
    <source>
        <dbReference type="ARBA" id="ARBA00022842"/>
    </source>
</evidence>
<keyword evidence="6" id="KW-0547">Nucleotide-binding</keyword>
<organism evidence="14 15">
    <name type="scientific">Desulfurococcus mucosus (strain ATCC 35584 / DSM 2162 / JCM 9187 / O7/1)</name>
    <dbReference type="NCBI Taxonomy" id="765177"/>
    <lineage>
        <taxon>Archaea</taxon>
        <taxon>Thermoproteota</taxon>
        <taxon>Thermoprotei</taxon>
        <taxon>Desulfurococcales</taxon>
        <taxon>Desulfurococcaceae</taxon>
        <taxon>Desulfurococcus</taxon>
    </lineage>
</organism>
<dbReference type="Gene3D" id="1.20.1110.10">
    <property type="entry name" value="Calcium-transporting ATPase, transmembrane domain"/>
    <property type="match status" value="1"/>
</dbReference>
<dbReference type="GO" id="GO:0046872">
    <property type="term" value="F:metal ion binding"/>
    <property type="evidence" value="ECO:0007669"/>
    <property type="project" value="UniProtKB-KW"/>
</dbReference>
<accession>E8R7I1</accession>
<keyword evidence="15" id="KW-1185">Reference proteome</keyword>
<feature type="transmembrane region" description="Helical" evidence="12">
    <location>
        <begin position="63"/>
        <end position="80"/>
    </location>
</feature>
<dbReference type="SFLD" id="SFLDS00003">
    <property type="entry name" value="Haloacid_Dehalogenase"/>
    <property type="match status" value="1"/>
</dbReference>
<dbReference type="InterPro" id="IPR023214">
    <property type="entry name" value="HAD_sf"/>
</dbReference>
<evidence type="ECO:0000256" key="1">
    <source>
        <dbReference type="ARBA" id="ARBA00004141"/>
    </source>
</evidence>
<dbReference type="KEGG" id="dmu:Desmu_0157"/>
<dbReference type="SUPFAM" id="SSF81660">
    <property type="entry name" value="Metal cation-transporting ATPase, ATP-binding domain N"/>
    <property type="match status" value="1"/>
</dbReference>
<dbReference type="NCBIfam" id="TIGR01647">
    <property type="entry name" value="ATPase-IIIA_H"/>
    <property type="match status" value="1"/>
</dbReference>
<comment type="subcellular location">
    <subcellularLocation>
        <location evidence="1">Membrane</location>
        <topology evidence="1">Multi-pass membrane protein</topology>
    </subcellularLocation>
</comment>
<dbReference type="Gene3D" id="3.40.1110.10">
    <property type="entry name" value="Calcium-transporting ATPase, cytoplasmic domain N"/>
    <property type="match status" value="1"/>
</dbReference>
<dbReference type="HOGENOM" id="CLU_002360_6_4_2"/>
<evidence type="ECO:0000256" key="9">
    <source>
        <dbReference type="ARBA" id="ARBA00022967"/>
    </source>
</evidence>
<evidence type="ECO:0000256" key="10">
    <source>
        <dbReference type="ARBA" id="ARBA00022989"/>
    </source>
</evidence>
<dbReference type="AlphaFoldDB" id="E8R7I1"/>
<dbReference type="InterPro" id="IPR023299">
    <property type="entry name" value="ATPase_P-typ_cyto_dom_N"/>
</dbReference>
<dbReference type="SFLD" id="SFLDG00002">
    <property type="entry name" value="C1.7:_P-type_atpase_like"/>
    <property type="match status" value="1"/>
</dbReference>
<dbReference type="Pfam" id="PF00690">
    <property type="entry name" value="Cation_ATPase_N"/>
    <property type="match status" value="1"/>
</dbReference>
<evidence type="ECO:0000256" key="5">
    <source>
        <dbReference type="ARBA" id="ARBA00022723"/>
    </source>
</evidence>
<feature type="transmembrane region" description="Helical" evidence="12">
    <location>
        <begin position="747"/>
        <end position="770"/>
    </location>
</feature>
<keyword evidence="4 12" id="KW-0812">Transmembrane</keyword>
<dbReference type="GO" id="GO:0005524">
    <property type="term" value="F:ATP binding"/>
    <property type="evidence" value="ECO:0007669"/>
    <property type="project" value="UniProtKB-KW"/>
</dbReference>
<evidence type="ECO:0000256" key="2">
    <source>
        <dbReference type="ARBA" id="ARBA00008804"/>
    </source>
</evidence>
<evidence type="ECO:0000256" key="4">
    <source>
        <dbReference type="ARBA" id="ARBA00022692"/>
    </source>
</evidence>
<feature type="domain" description="Cation-transporting P-type ATPase N-terminal" evidence="13">
    <location>
        <begin position="4"/>
        <end position="59"/>
    </location>
</feature>
<dbReference type="SUPFAM" id="SSF81665">
    <property type="entry name" value="Calcium ATPase, transmembrane domain M"/>
    <property type="match status" value="1"/>
</dbReference>
<dbReference type="InterPro" id="IPR059000">
    <property type="entry name" value="ATPase_P-type_domA"/>
</dbReference>
<dbReference type="InterPro" id="IPR008250">
    <property type="entry name" value="ATPase_P-typ_transduc_dom_A_sf"/>
</dbReference>
<feature type="transmembrane region" description="Helical" evidence="12">
    <location>
        <begin position="242"/>
        <end position="267"/>
    </location>
</feature>
<evidence type="ECO:0000313" key="15">
    <source>
        <dbReference type="Proteomes" id="UP000001068"/>
    </source>
</evidence>
<evidence type="ECO:0000313" key="14">
    <source>
        <dbReference type="EMBL" id="ADV64476.1"/>
    </source>
</evidence>
<dbReference type="GO" id="GO:0008553">
    <property type="term" value="F:P-type proton-exporting transporter activity"/>
    <property type="evidence" value="ECO:0007669"/>
    <property type="project" value="InterPro"/>
</dbReference>
<evidence type="ECO:0000256" key="7">
    <source>
        <dbReference type="ARBA" id="ARBA00022840"/>
    </source>
</evidence>
<dbReference type="Gene3D" id="3.40.50.1000">
    <property type="entry name" value="HAD superfamily/HAD-like"/>
    <property type="match status" value="1"/>
</dbReference>
<dbReference type="Pfam" id="PF00702">
    <property type="entry name" value="Hydrolase"/>
    <property type="match status" value="1"/>
</dbReference>
<evidence type="ECO:0000256" key="12">
    <source>
        <dbReference type="SAM" id="Phobius"/>
    </source>
</evidence>
<evidence type="ECO:0000256" key="6">
    <source>
        <dbReference type="ARBA" id="ARBA00022741"/>
    </source>
</evidence>
<dbReference type="InterPro" id="IPR004014">
    <property type="entry name" value="ATPase_P-typ_cation-transptr_N"/>
</dbReference>
<name>E8R7I1_DESM0</name>
<feature type="transmembrane region" description="Helical" evidence="12">
    <location>
        <begin position="584"/>
        <end position="603"/>
    </location>
</feature>
<comment type="similarity">
    <text evidence="2">Belongs to the cation transport ATPase (P-type) (TC 3.A.3) family. Type IIIA subfamily.</text>
</comment>